<protein>
    <submittedName>
        <fullName evidence="1">3398_t:CDS:1</fullName>
    </submittedName>
</protein>
<reference evidence="1" key="1">
    <citation type="submission" date="2021-06" db="EMBL/GenBank/DDBJ databases">
        <authorList>
            <person name="Kallberg Y."/>
            <person name="Tangrot J."/>
            <person name="Rosling A."/>
        </authorList>
    </citation>
    <scope>NUCLEOTIDE SEQUENCE</scope>
    <source>
        <strain evidence="1">MA461A</strain>
    </source>
</reference>
<evidence type="ECO:0000313" key="1">
    <source>
        <dbReference type="EMBL" id="CAG8845783.1"/>
    </source>
</evidence>
<name>A0ACA9SRQ7_9GLOM</name>
<evidence type="ECO:0000313" key="2">
    <source>
        <dbReference type="Proteomes" id="UP000789920"/>
    </source>
</evidence>
<proteinExistence type="predicted"/>
<organism evidence="1 2">
    <name type="scientific">Racocetra persica</name>
    <dbReference type="NCBI Taxonomy" id="160502"/>
    <lineage>
        <taxon>Eukaryota</taxon>
        <taxon>Fungi</taxon>
        <taxon>Fungi incertae sedis</taxon>
        <taxon>Mucoromycota</taxon>
        <taxon>Glomeromycotina</taxon>
        <taxon>Glomeromycetes</taxon>
        <taxon>Diversisporales</taxon>
        <taxon>Gigasporaceae</taxon>
        <taxon>Racocetra</taxon>
    </lineage>
</organism>
<sequence length="57" mass="6778">LYEICKILKAEIQSTNYDEKKELIQKRLDGHKQKAEIEREYYHNNILTSTILSDTAH</sequence>
<gene>
    <name evidence="1" type="ORF">RPERSI_LOCUS33819</name>
</gene>
<feature type="non-terminal residue" evidence="1">
    <location>
        <position position="57"/>
    </location>
</feature>
<dbReference type="EMBL" id="CAJVQC010148266">
    <property type="protein sequence ID" value="CAG8845783.1"/>
    <property type="molecule type" value="Genomic_DNA"/>
</dbReference>
<comment type="caution">
    <text evidence="1">The sequence shown here is derived from an EMBL/GenBank/DDBJ whole genome shotgun (WGS) entry which is preliminary data.</text>
</comment>
<feature type="non-terminal residue" evidence="1">
    <location>
        <position position="1"/>
    </location>
</feature>
<accession>A0ACA9SRQ7</accession>
<dbReference type="Proteomes" id="UP000789920">
    <property type="component" value="Unassembled WGS sequence"/>
</dbReference>
<keyword evidence="2" id="KW-1185">Reference proteome</keyword>